<dbReference type="EMBL" id="JAIZAY010000010">
    <property type="protein sequence ID" value="KAJ8034873.1"/>
    <property type="molecule type" value="Genomic_DNA"/>
</dbReference>
<comment type="caution">
    <text evidence="1">The sequence shown here is derived from an EMBL/GenBank/DDBJ whole genome shotgun (WGS) entry which is preliminary data.</text>
</comment>
<keyword evidence="2" id="KW-1185">Reference proteome</keyword>
<proteinExistence type="predicted"/>
<organism evidence="1 2">
    <name type="scientific">Holothuria leucospilota</name>
    <name type="common">Black long sea cucumber</name>
    <name type="synonym">Mertensiothuria leucospilota</name>
    <dbReference type="NCBI Taxonomy" id="206669"/>
    <lineage>
        <taxon>Eukaryota</taxon>
        <taxon>Metazoa</taxon>
        <taxon>Echinodermata</taxon>
        <taxon>Eleutherozoa</taxon>
        <taxon>Echinozoa</taxon>
        <taxon>Holothuroidea</taxon>
        <taxon>Aspidochirotacea</taxon>
        <taxon>Aspidochirotida</taxon>
        <taxon>Holothuriidae</taxon>
        <taxon>Holothuria</taxon>
    </lineage>
</organism>
<gene>
    <name evidence="1" type="ORF">HOLleu_21891</name>
</gene>
<protein>
    <submittedName>
        <fullName evidence="1">Uncharacterized protein</fullName>
    </submittedName>
</protein>
<evidence type="ECO:0000313" key="1">
    <source>
        <dbReference type="EMBL" id="KAJ8034873.1"/>
    </source>
</evidence>
<evidence type="ECO:0000313" key="2">
    <source>
        <dbReference type="Proteomes" id="UP001152320"/>
    </source>
</evidence>
<reference evidence="1" key="1">
    <citation type="submission" date="2021-10" db="EMBL/GenBank/DDBJ databases">
        <title>Tropical sea cucumber genome reveals ecological adaptation and Cuvierian tubules defense mechanism.</title>
        <authorList>
            <person name="Chen T."/>
        </authorList>
    </citation>
    <scope>NUCLEOTIDE SEQUENCE</scope>
    <source>
        <strain evidence="1">Nanhai2018</strain>
        <tissue evidence="1">Muscle</tissue>
    </source>
</reference>
<dbReference type="OrthoDB" id="6144240at2759"/>
<accession>A0A9Q1H6T1</accession>
<sequence length="299" mass="34941">MRYTQPFDYQHYVSSAHALQNILYATRSRNWHLIDYVIIRKDDRNDIRVTKAMCGAYCWTDQQLIISKLNLHIKPRKRPQGQRTPRRLDISKLKVEEVAKNLSSALEQRIMESTNVQHNIEEQWASVRDILYSTALEHLGSAKRKHQDWFNDNKEVIQSLLSEKHRLLKEYQNDPSSTSNKTAFNNIRRTIQTELRNMQDLWLSKKAHEIQTFADSNNVRCSYEALNIVYGPRASGSSPVLNADGTKLLTDRKQILERWAEHFNSVLNRPSSINNDTIDRLPQVKTSYTLDDLPIEHEV</sequence>
<dbReference type="AlphaFoldDB" id="A0A9Q1H6T1"/>
<dbReference type="Proteomes" id="UP001152320">
    <property type="component" value="Chromosome 10"/>
</dbReference>
<name>A0A9Q1H6T1_HOLLE</name>